<sequence length="74" mass="8154">MHLANHLFSYPNSPTGQMIELRAGIVLVFRIVPATAGYDHSSEWLMQATPDSRENVAARHLTRCGSSALLNKFG</sequence>
<evidence type="ECO:0000313" key="1">
    <source>
        <dbReference type="EMBL" id="QGZ64191.1"/>
    </source>
</evidence>
<evidence type="ECO:0000313" key="2">
    <source>
        <dbReference type="Proteomes" id="UP000433577"/>
    </source>
</evidence>
<dbReference type="KEGG" id="pacs:FAZ98_20915"/>
<dbReference type="RefSeq" id="WP_158953371.1">
    <property type="nucleotide sequence ID" value="NZ_CP046914.1"/>
</dbReference>
<dbReference type="EMBL" id="CP046914">
    <property type="protein sequence ID" value="QGZ64191.1"/>
    <property type="molecule type" value="Genomic_DNA"/>
</dbReference>
<protein>
    <submittedName>
        <fullName evidence="1">Uncharacterized protein</fullName>
    </submittedName>
</protein>
<name>A0A7Z2JGW8_9BURK</name>
<organism evidence="1 2">
    <name type="scientific">Paraburkholderia acidisoli</name>
    <dbReference type="NCBI Taxonomy" id="2571748"/>
    <lineage>
        <taxon>Bacteria</taxon>
        <taxon>Pseudomonadati</taxon>
        <taxon>Pseudomonadota</taxon>
        <taxon>Betaproteobacteria</taxon>
        <taxon>Burkholderiales</taxon>
        <taxon>Burkholderiaceae</taxon>
        <taxon>Paraburkholderia</taxon>
    </lineage>
</organism>
<accession>A0A7Z2JGW8</accession>
<gene>
    <name evidence="1" type="ORF">FAZ98_20915</name>
</gene>
<reference evidence="1 2" key="1">
    <citation type="submission" date="2019-12" db="EMBL/GenBank/DDBJ databases">
        <title>Paraburkholderia acidiphila 7Q-K02 sp. nov and Paraburkholderia acidisoli DHF22 sp. nov., two strains isolated from forest soil.</title>
        <authorList>
            <person name="Gao Z."/>
            <person name="Qiu L."/>
        </authorList>
    </citation>
    <scope>NUCLEOTIDE SEQUENCE [LARGE SCALE GENOMIC DNA]</scope>
    <source>
        <strain evidence="1 2">DHF22</strain>
    </source>
</reference>
<keyword evidence="2" id="KW-1185">Reference proteome</keyword>
<dbReference type="Proteomes" id="UP000433577">
    <property type="component" value="Chromosome 2"/>
</dbReference>
<dbReference type="AlphaFoldDB" id="A0A7Z2JGW8"/>
<proteinExistence type="predicted"/>